<protein>
    <submittedName>
        <fullName evidence="1">Histidine phosphatase family protein</fullName>
    </submittedName>
</protein>
<dbReference type="InterPro" id="IPR029033">
    <property type="entry name" value="His_PPase_superfam"/>
</dbReference>
<name>A0A1D9MLC8_9ACTO</name>
<gene>
    <name evidence="1" type="ORF">BK816_07580</name>
</gene>
<keyword evidence="2" id="KW-1185">Reference proteome</keyword>
<dbReference type="Proteomes" id="UP000176288">
    <property type="component" value="Chromosome"/>
</dbReference>
<dbReference type="OrthoDB" id="3215466at2"/>
<accession>A0A1D9MLC8</accession>
<evidence type="ECO:0000313" key="2">
    <source>
        <dbReference type="Proteomes" id="UP000176288"/>
    </source>
</evidence>
<dbReference type="InterPro" id="IPR013078">
    <property type="entry name" value="His_Pase_superF_clade-1"/>
</dbReference>
<proteinExistence type="predicted"/>
<dbReference type="SMART" id="SM00855">
    <property type="entry name" value="PGAM"/>
    <property type="match status" value="1"/>
</dbReference>
<dbReference type="CDD" id="cd07067">
    <property type="entry name" value="HP_PGM_like"/>
    <property type="match status" value="1"/>
</dbReference>
<sequence length="223" mass="24394">MTHTIVHLMRHGEVANPDGVLYGRMRGFSLSPLGFEMAEAGAEYFAQIDANITVVTASPLLRAQQTAAPTADLYGLKVGSDWRLLESTNEFEGEAVNANRLTLAHPRNWVRYRNPLKPSWGEPYSQQVDRMRAAVSSAIDQAKGSEALLVSHQLPIWILRLFAEGRPLPHDPRRRQCALGSVTSLIFKNHTLVGIDYAEPSAHLLGKAADVTPGSSSASINRG</sequence>
<dbReference type="STRING" id="1912795.BK816_07580"/>
<dbReference type="AlphaFoldDB" id="A0A1D9MLC8"/>
<evidence type="ECO:0000313" key="1">
    <source>
        <dbReference type="EMBL" id="AOZ73171.1"/>
    </source>
</evidence>
<organism evidence="1 2">
    <name type="scientific">Boudabousia tangfeifanii</name>
    <dbReference type="NCBI Taxonomy" id="1912795"/>
    <lineage>
        <taxon>Bacteria</taxon>
        <taxon>Bacillati</taxon>
        <taxon>Actinomycetota</taxon>
        <taxon>Actinomycetes</taxon>
        <taxon>Actinomycetales</taxon>
        <taxon>Actinomycetaceae</taxon>
        <taxon>Boudabousia</taxon>
    </lineage>
</organism>
<dbReference type="EMBL" id="CP017812">
    <property type="protein sequence ID" value="AOZ73171.1"/>
    <property type="molecule type" value="Genomic_DNA"/>
</dbReference>
<dbReference type="KEGG" id="avu:BK816_07580"/>
<dbReference type="Gene3D" id="3.40.50.1240">
    <property type="entry name" value="Phosphoglycerate mutase-like"/>
    <property type="match status" value="1"/>
</dbReference>
<dbReference type="RefSeq" id="WP_071164634.1">
    <property type="nucleotide sequence ID" value="NZ_CP017812.1"/>
</dbReference>
<reference evidence="1 2" key="1">
    <citation type="submission" date="2016-10" db="EMBL/GenBank/DDBJ databases">
        <title>Actinomyces aegypiusis sp. nov., isolated from the Aegypius monachus in Qinghai Tibet Plateau China.</title>
        <authorList>
            <person name="Wang Y."/>
        </authorList>
    </citation>
    <scope>NUCLEOTIDE SEQUENCE [LARGE SCALE GENOMIC DNA]</scope>
    <source>
        <strain evidence="1 2">VUL4_3</strain>
    </source>
</reference>
<dbReference type="SUPFAM" id="SSF53254">
    <property type="entry name" value="Phosphoglycerate mutase-like"/>
    <property type="match status" value="1"/>
</dbReference>
<dbReference type="Pfam" id="PF00300">
    <property type="entry name" value="His_Phos_1"/>
    <property type="match status" value="1"/>
</dbReference>